<organism evidence="2 3">
    <name type="scientific">Lactarius akahatsu</name>
    <dbReference type="NCBI Taxonomy" id="416441"/>
    <lineage>
        <taxon>Eukaryota</taxon>
        <taxon>Fungi</taxon>
        <taxon>Dikarya</taxon>
        <taxon>Basidiomycota</taxon>
        <taxon>Agaricomycotina</taxon>
        <taxon>Agaricomycetes</taxon>
        <taxon>Russulales</taxon>
        <taxon>Russulaceae</taxon>
        <taxon>Lactarius</taxon>
    </lineage>
</organism>
<evidence type="ECO:0000313" key="2">
    <source>
        <dbReference type="EMBL" id="KAH9001349.1"/>
    </source>
</evidence>
<protein>
    <submittedName>
        <fullName evidence="2">Uncharacterized protein</fullName>
    </submittedName>
</protein>
<feature type="compositionally biased region" description="Basic residues" evidence="1">
    <location>
        <begin position="30"/>
        <end position="40"/>
    </location>
</feature>
<feature type="compositionally biased region" description="Polar residues" evidence="1">
    <location>
        <begin position="112"/>
        <end position="125"/>
    </location>
</feature>
<name>A0AAD4LRZ9_9AGAM</name>
<keyword evidence="3" id="KW-1185">Reference proteome</keyword>
<accession>A0AAD4LRZ9</accession>
<evidence type="ECO:0000313" key="3">
    <source>
        <dbReference type="Proteomes" id="UP001201163"/>
    </source>
</evidence>
<dbReference type="Proteomes" id="UP001201163">
    <property type="component" value="Unassembled WGS sequence"/>
</dbReference>
<reference evidence="2" key="1">
    <citation type="submission" date="2022-01" db="EMBL/GenBank/DDBJ databases">
        <title>Comparative genomics reveals a dynamic genome evolution in the ectomycorrhizal milk-cap (Lactarius) mushrooms.</title>
        <authorList>
            <consortium name="DOE Joint Genome Institute"/>
            <person name="Lebreton A."/>
            <person name="Tang N."/>
            <person name="Kuo A."/>
            <person name="LaButti K."/>
            <person name="Drula E."/>
            <person name="Barry K."/>
            <person name="Clum A."/>
            <person name="Lipzen A."/>
            <person name="Mousain D."/>
            <person name="Ng V."/>
            <person name="Wang R."/>
            <person name="Wang X."/>
            <person name="Dai Y."/>
            <person name="Henrissat B."/>
            <person name="Grigoriev I.V."/>
            <person name="Guerin-Laguette A."/>
            <person name="Yu F."/>
            <person name="Martin F.M."/>
        </authorList>
    </citation>
    <scope>NUCLEOTIDE SEQUENCE</scope>
    <source>
        <strain evidence="2">QP</strain>
    </source>
</reference>
<proteinExistence type="predicted"/>
<dbReference type="EMBL" id="JAKELL010000001">
    <property type="protein sequence ID" value="KAH9001349.1"/>
    <property type="molecule type" value="Genomic_DNA"/>
</dbReference>
<evidence type="ECO:0000256" key="1">
    <source>
        <dbReference type="SAM" id="MobiDB-lite"/>
    </source>
</evidence>
<dbReference type="AlphaFoldDB" id="A0AAD4LRZ9"/>
<gene>
    <name evidence="2" type="ORF">EDB92DRAFT_1787967</name>
</gene>
<sequence>MDKSKRKPPSFRHLPQERAKKLKKDWVIKQKIKSKWKSQRRREGILPQPDTSTQTLQPPSLREERSVSEDDTAIDEKGGEVKQSSDDEPMPSASVQQVKQRSHEQKKHAPCTGSSLRELQKQAYSPASLHHYKSRPLRHPKSRMASNEVSFREVSIGAPKRGRGGGQPNMRLRMTAMLEKIKRDCS</sequence>
<feature type="compositionally biased region" description="Basic residues" evidence="1">
    <location>
        <begin position="130"/>
        <end position="142"/>
    </location>
</feature>
<feature type="compositionally biased region" description="Basic and acidic residues" evidence="1">
    <location>
        <begin position="61"/>
        <end position="85"/>
    </location>
</feature>
<feature type="compositionally biased region" description="Basic and acidic residues" evidence="1">
    <location>
        <begin position="14"/>
        <end position="28"/>
    </location>
</feature>
<feature type="region of interest" description="Disordered" evidence="1">
    <location>
        <begin position="1"/>
        <end position="150"/>
    </location>
</feature>
<feature type="compositionally biased region" description="Polar residues" evidence="1">
    <location>
        <begin position="49"/>
        <end position="58"/>
    </location>
</feature>
<comment type="caution">
    <text evidence="2">The sequence shown here is derived from an EMBL/GenBank/DDBJ whole genome shotgun (WGS) entry which is preliminary data.</text>
</comment>
<feature type="compositionally biased region" description="Basic residues" evidence="1">
    <location>
        <begin position="1"/>
        <end position="10"/>
    </location>
</feature>